<keyword evidence="3" id="KW-1185">Reference proteome</keyword>
<dbReference type="InterPro" id="IPR001466">
    <property type="entry name" value="Beta-lactam-related"/>
</dbReference>
<name>A0A7M4DNP1_9MICO</name>
<dbReference type="Pfam" id="PF00144">
    <property type="entry name" value="Beta-lactamase"/>
    <property type="match status" value="1"/>
</dbReference>
<dbReference type="PANTHER" id="PTHR46825">
    <property type="entry name" value="D-ALANYL-D-ALANINE-CARBOXYPEPTIDASE/ENDOPEPTIDASE AMPH"/>
    <property type="match status" value="1"/>
</dbReference>
<organism evidence="2 3">
    <name type="scientific">Occultella aeris</name>
    <dbReference type="NCBI Taxonomy" id="2761496"/>
    <lineage>
        <taxon>Bacteria</taxon>
        <taxon>Bacillati</taxon>
        <taxon>Actinomycetota</taxon>
        <taxon>Actinomycetes</taxon>
        <taxon>Micrococcales</taxon>
        <taxon>Ruaniaceae</taxon>
        <taxon>Occultella</taxon>
    </lineage>
</organism>
<gene>
    <name evidence="2" type="primary">pbpE_1</name>
    <name evidence="2" type="ORF">HALOF300_03772</name>
</gene>
<dbReference type="PANTHER" id="PTHR46825:SF9">
    <property type="entry name" value="BETA-LACTAMASE-RELATED DOMAIN-CONTAINING PROTEIN"/>
    <property type="match status" value="1"/>
</dbReference>
<dbReference type="EMBL" id="CACRYJ010000055">
    <property type="protein sequence ID" value="VZO39072.1"/>
    <property type="molecule type" value="Genomic_DNA"/>
</dbReference>
<dbReference type="RefSeq" id="WP_156742421.1">
    <property type="nucleotide sequence ID" value="NZ_CACRYJ010000055.1"/>
</dbReference>
<dbReference type="InterPro" id="IPR050491">
    <property type="entry name" value="AmpC-like"/>
</dbReference>
<feature type="domain" description="Beta-lactamase-related" evidence="1">
    <location>
        <begin position="21"/>
        <end position="290"/>
    </location>
</feature>
<protein>
    <submittedName>
        <fullName evidence="2">Penicillin-binding protein 4</fullName>
    </submittedName>
</protein>
<evidence type="ECO:0000259" key="1">
    <source>
        <dbReference type="Pfam" id="PF00144"/>
    </source>
</evidence>
<dbReference type="Gene3D" id="3.40.710.10">
    <property type="entry name" value="DD-peptidase/beta-lactamase superfamily"/>
    <property type="match status" value="1"/>
</dbReference>
<evidence type="ECO:0000313" key="3">
    <source>
        <dbReference type="Proteomes" id="UP000419743"/>
    </source>
</evidence>
<accession>A0A7M4DNP1</accession>
<dbReference type="SUPFAM" id="SSF56601">
    <property type="entry name" value="beta-lactamase/transpeptidase-like"/>
    <property type="match status" value="1"/>
</dbReference>
<comment type="caution">
    <text evidence="2">The sequence shown here is derived from an EMBL/GenBank/DDBJ whole genome shotgun (WGS) entry which is preliminary data.</text>
</comment>
<evidence type="ECO:0000313" key="2">
    <source>
        <dbReference type="EMBL" id="VZO39072.1"/>
    </source>
</evidence>
<dbReference type="AlphaFoldDB" id="A0A7M4DNP1"/>
<dbReference type="InterPro" id="IPR012338">
    <property type="entry name" value="Beta-lactam/transpept-like"/>
</dbReference>
<dbReference type="Proteomes" id="UP000419743">
    <property type="component" value="Unassembled WGS sequence"/>
</dbReference>
<reference evidence="2 3" key="1">
    <citation type="submission" date="2019-11" db="EMBL/GenBank/DDBJ databases">
        <authorList>
            <person name="Criscuolo A."/>
        </authorList>
    </citation>
    <scope>NUCLEOTIDE SEQUENCE [LARGE SCALE GENOMIC DNA]</scope>
    <source>
        <strain evidence="2">CIP111667</strain>
    </source>
</reference>
<sequence>MDIEGVVDRMDHVLSAGRTQALAVGVVAADARQVTCRGSVDGRAVTVRTSFYAASVTKQVIGLLLARLTVAGAAGVDDPVRRWLPELPDWVEPVRLRHLVHHTSDLPDVTDPTRSVPADNAEVIERLQRWTPVQPLEPGARYAYNNAGYVLLAEAVGRMSGRPVDELAAAELFRPLALRESRLGGPAVRIAGVPDPPGTIGDGGLWTSVTDLTNWLDACNRDCFGDRAQRVAETPGGLDAASPSGYAWGVRVSARPYGPIVTHGGSWGAWLAKTVRVPARRIAVAVLSVGGTDQAISDLGTDLAEALATR</sequence>
<proteinExistence type="predicted"/>